<feature type="transmembrane region" description="Helical" evidence="12">
    <location>
        <begin position="150"/>
        <end position="168"/>
    </location>
</feature>
<evidence type="ECO:0000256" key="8">
    <source>
        <dbReference type="ARBA" id="ARBA00023065"/>
    </source>
</evidence>
<dbReference type="Gene3D" id="1.20.1730.10">
    <property type="entry name" value="Sodium/glucose cotransporter"/>
    <property type="match status" value="1"/>
</dbReference>
<feature type="transmembrane region" description="Helical" evidence="12">
    <location>
        <begin position="274"/>
        <end position="305"/>
    </location>
</feature>
<dbReference type="InterPro" id="IPR051163">
    <property type="entry name" value="Sodium:Solute_Symporter_SSF"/>
</dbReference>
<dbReference type="PROSITE" id="PS50283">
    <property type="entry name" value="NA_SOLUT_SYMP_3"/>
    <property type="match status" value="1"/>
</dbReference>
<feature type="transmembrane region" description="Helical" evidence="12">
    <location>
        <begin position="6"/>
        <end position="23"/>
    </location>
</feature>
<feature type="transmembrane region" description="Helical" evidence="12">
    <location>
        <begin position="180"/>
        <end position="198"/>
    </location>
</feature>
<dbReference type="AlphaFoldDB" id="A0A2P8CE04"/>
<keyword evidence="16" id="KW-1185">Reference proteome</keyword>
<dbReference type="PANTHER" id="PTHR42985">
    <property type="entry name" value="SODIUM-COUPLED MONOCARBOXYLATE TRANSPORTER"/>
    <property type="match status" value="1"/>
</dbReference>
<sequence length="526" mass="57822">MNWIDYIIVVVYAGGFLLLGKLFSKKSGRQDYYLGGKSFGWFPLSLSVMATQLSAISFISAPAFVGIRQGGGLQWLSYEFGLPLAMIFLGVFLVPKLYKAGIVSIYEYLENRFSRSTRILISIVFQISRSFGTGVMVYAVALILMSVLGIPFYQTILVIGVITLIYSYQGGMSAVVYGDMIQMIILVGGIVVSLFVGLDYLGGFHNFLAHLDPSRLNAVNFKDFGIGEGSGSAFGFFPMVIGGFFLYASYYGTDQSQVQRLLSAKNIKTARNTLLVNGLLRFPITLLYSIMGLVVGTFALVTPAFSSLIPADKPDLLIPVFIRDYLPHGLVGLLIVAILSAAMSSLSSTINSLSAVTTEDLLVAGKKVSDKTYLKYSKLTSVFWGVVTIVLAFFTGNIADTVIEAINKVGSVFYGPILATFMVASMVRWVHSRAMNVGLVTGVLVNVFLWLVVGDHLFWFWWNLIGAVVTFAVALIIQKLTQKEKTVAEKQAIDDEPYHFWSRNTIILIVQFIVIVLISLSLKYLL</sequence>
<keyword evidence="10" id="KW-0739">Sodium transport</keyword>
<dbReference type="CDD" id="cd11494">
    <property type="entry name" value="SLC5sbd_NIS-like_u2"/>
    <property type="match status" value="1"/>
</dbReference>
<reference evidence="14 15" key="1">
    <citation type="submission" date="2018-03" db="EMBL/GenBank/DDBJ databases">
        <title>Genomic Encyclopedia of Archaeal and Bacterial Type Strains, Phase II (KMG-II): from individual species to whole genera.</title>
        <authorList>
            <person name="Goeker M."/>
        </authorList>
    </citation>
    <scope>NUCLEOTIDE SEQUENCE [LARGE SCALE GENOMIC DNA]</scope>
    <source>
        <strain evidence="14 15">DSM 27267</strain>
    </source>
</reference>
<gene>
    <name evidence="14" type="ORF">CLV93_104143</name>
    <name evidence="13" type="ORF">JCM18694_21500</name>
</gene>
<dbReference type="Proteomes" id="UP000240621">
    <property type="component" value="Unassembled WGS sequence"/>
</dbReference>
<feature type="transmembrane region" description="Helical" evidence="12">
    <location>
        <begin position="119"/>
        <end position="144"/>
    </location>
</feature>
<feature type="transmembrane region" description="Helical" evidence="12">
    <location>
        <begin position="44"/>
        <end position="68"/>
    </location>
</feature>
<feature type="transmembrane region" description="Helical" evidence="12">
    <location>
        <begin position="459"/>
        <end position="477"/>
    </location>
</feature>
<evidence type="ECO:0000313" key="15">
    <source>
        <dbReference type="Proteomes" id="UP000240621"/>
    </source>
</evidence>
<feature type="transmembrane region" description="Helical" evidence="12">
    <location>
        <begin position="80"/>
        <end position="98"/>
    </location>
</feature>
<dbReference type="RefSeq" id="WP_106542016.1">
    <property type="nucleotide sequence ID" value="NZ_BLAU01000001.1"/>
</dbReference>
<evidence type="ECO:0000256" key="11">
    <source>
        <dbReference type="RuleBase" id="RU362091"/>
    </source>
</evidence>
<dbReference type="InterPro" id="IPR001734">
    <property type="entry name" value="Na/solute_symporter"/>
</dbReference>
<protein>
    <submittedName>
        <fullName evidence="14">SSS family transporter</fullName>
    </submittedName>
    <submittedName>
        <fullName evidence="13">Sodium:solute symporter</fullName>
    </submittedName>
</protein>
<reference evidence="13 16" key="2">
    <citation type="submission" date="2019-10" db="EMBL/GenBank/DDBJ databases">
        <title>Prolixibacter strains distinguished by the presence of nitrate reductase genes were adept at nitrate-dependent anaerobic corrosion of metallic iron and carbon steel.</title>
        <authorList>
            <person name="Iino T."/>
            <person name="Shono N."/>
            <person name="Ito K."/>
            <person name="Nakamura R."/>
            <person name="Sueoka K."/>
            <person name="Harayama S."/>
            <person name="Ohkuma M."/>
        </authorList>
    </citation>
    <scope>NUCLEOTIDE SEQUENCE [LARGE SCALE GENOMIC DNA]</scope>
    <source>
        <strain evidence="13 16">MIC1-1</strain>
    </source>
</reference>
<dbReference type="OrthoDB" id="9803597at2"/>
<comment type="caution">
    <text evidence="14">The sequence shown here is derived from an EMBL/GenBank/DDBJ whole genome shotgun (WGS) entry which is preliminary data.</text>
</comment>
<comment type="similarity">
    <text evidence="2 11">Belongs to the sodium:solute symporter (SSF) (TC 2.A.21) family.</text>
</comment>
<dbReference type="PANTHER" id="PTHR42985:SF47">
    <property type="entry name" value="INTEGRAL MEMBRANE TRANSPORT PROTEIN"/>
    <property type="match status" value="1"/>
</dbReference>
<evidence type="ECO:0000313" key="13">
    <source>
        <dbReference type="EMBL" id="GET21904.1"/>
    </source>
</evidence>
<keyword evidence="8" id="KW-0406">Ion transport</keyword>
<evidence type="ECO:0000256" key="5">
    <source>
        <dbReference type="ARBA" id="ARBA00022692"/>
    </source>
</evidence>
<evidence type="ECO:0000313" key="16">
    <source>
        <dbReference type="Proteomes" id="UP000396862"/>
    </source>
</evidence>
<evidence type="ECO:0000256" key="3">
    <source>
        <dbReference type="ARBA" id="ARBA00022448"/>
    </source>
</evidence>
<proteinExistence type="inferred from homology"/>
<evidence type="ECO:0000256" key="1">
    <source>
        <dbReference type="ARBA" id="ARBA00004651"/>
    </source>
</evidence>
<dbReference type="GO" id="GO:0015293">
    <property type="term" value="F:symporter activity"/>
    <property type="evidence" value="ECO:0007669"/>
    <property type="project" value="TreeGrafter"/>
</dbReference>
<evidence type="ECO:0000256" key="6">
    <source>
        <dbReference type="ARBA" id="ARBA00022989"/>
    </source>
</evidence>
<evidence type="ECO:0000256" key="10">
    <source>
        <dbReference type="ARBA" id="ARBA00023201"/>
    </source>
</evidence>
<feature type="transmembrane region" description="Helical" evidence="12">
    <location>
        <begin position="325"/>
        <end position="343"/>
    </location>
</feature>
<keyword evidence="4" id="KW-1003">Cell membrane</keyword>
<dbReference type="EMBL" id="BLAU01000001">
    <property type="protein sequence ID" value="GET21904.1"/>
    <property type="molecule type" value="Genomic_DNA"/>
</dbReference>
<feature type="transmembrane region" description="Helical" evidence="12">
    <location>
        <begin position="437"/>
        <end position="453"/>
    </location>
</feature>
<dbReference type="InterPro" id="IPR038377">
    <property type="entry name" value="Na/Glc_symporter_sf"/>
</dbReference>
<dbReference type="Pfam" id="PF00474">
    <property type="entry name" value="SSF"/>
    <property type="match status" value="1"/>
</dbReference>
<keyword evidence="5 12" id="KW-0812">Transmembrane</keyword>
<dbReference type="GO" id="GO:0005886">
    <property type="term" value="C:plasma membrane"/>
    <property type="evidence" value="ECO:0007669"/>
    <property type="project" value="UniProtKB-SubCell"/>
</dbReference>
<keyword evidence="9 12" id="KW-0472">Membrane</keyword>
<evidence type="ECO:0000256" key="7">
    <source>
        <dbReference type="ARBA" id="ARBA00023053"/>
    </source>
</evidence>
<comment type="subcellular location">
    <subcellularLocation>
        <location evidence="1">Cell membrane</location>
        <topology evidence="1">Multi-pass membrane protein</topology>
    </subcellularLocation>
</comment>
<evidence type="ECO:0000313" key="14">
    <source>
        <dbReference type="EMBL" id="PSK83213.1"/>
    </source>
</evidence>
<organism evidence="14 15">
    <name type="scientific">Prolixibacter denitrificans</name>
    <dbReference type="NCBI Taxonomy" id="1541063"/>
    <lineage>
        <taxon>Bacteria</taxon>
        <taxon>Pseudomonadati</taxon>
        <taxon>Bacteroidota</taxon>
        <taxon>Bacteroidia</taxon>
        <taxon>Marinilabiliales</taxon>
        <taxon>Prolixibacteraceae</taxon>
        <taxon>Prolixibacter</taxon>
    </lineage>
</organism>
<feature type="transmembrane region" description="Helical" evidence="12">
    <location>
        <begin position="233"/>
        <end position="253"/>
    </location>
</feature>
<feature type="transmembrane region" description="Helical" evidence="12">
    <location>
        <begin position="411"/>
        <end position="430"/>
    </location>
</feature>
<feature type="transmembrane region" description="Helical" evidence="12">
    <location>
        <begin position="506"/>
        <end position="525"/>
    </location>
</feature>
<evidence type="ECO:0000256" key="4">
    <source>
        <dbReference type="ARBA" id="ARBA00022475"/>
    </source>
</evidence>
<dbReference type="GO" id="GO:0006814">
    <property type="term" value="P:sodium ion transport"/>
    <property type="evidence" value="ECO:0007669"/>
    <property type="project" value="UniProtKB-KW"/>
</dbReference>
<evidence type="ECO:0000256" key="2">
    <source>
        <dbReference type="ARBA" id="ARBA00006434"/>
    </source>
</evidence>
<evidence type="ECO:0000256" key="12">
    <source>
        <dbReference type="SAM" id="Phobius"/>
    </source>
</evidence>
<feature type="transmembrane region" description="Helical" evidence="12">
    <location>
        <begin position="381"/>
        <end position="399"/>
    </location>
</feature>
<dbReference type="Proteomes" id="UP000396862">
    <property type="component" value="Unassembled WGS sequence"/>
</dbReference>
<keyword evidence="3" id="KW-0813">Transport</keyword>
<keyword evidence="6 12" id="KW-1133">Transmembrane helix</keyword>
<keyword evidence="7" id="KW-0915">Sodium</keyword>
<evidence type="ECO:0000256" key="9">
    <source>
        <dbReference type="ARBA" id="ARBA00023136"/>
    </source>
</evidence>
<dbReference type="EMBL" id="PYGC01000004">
    <property type="protein sequence ID" value="PSK83213.1"/>
    <property type="molecule type" value="Genomic_DNA"/>
</dbReference>
<dbReference type="NCBIfam" id="TIGR00813">
    <property type="entry name" value="sss"/>
    <property type="match status" value="1"/>
</dbReference>
<accession>A0A2P8CE04</accession>
<name>A0A2P8CE04_9BACT</name>